<name>A0ABD1TMT4_9LAMI</name>
<accession>A0ABD1TMT4</accession>
<evidence type="ECO:0000313" key="1">
    <source>
        <dbReference type="EMBL" id="KAL2514011.1"/>
    </source>
</evidence>
<reference evidence="2" key="1">
    <citation type="submission" date="2024-07" db="EMBL/GenBank/DDBJ databases">
        <title>Two chromosome-level genome assemblies of Korean endemic species Abeliophyllum distichum and Forsythia ovata (Oleaceae).</title>
        <authorList>
            <person name="Jang H."/>
        </authorList>
    </citation>
    <scope>NUCLEOTIDE SEQUENCE [LARGE SCALE GENOMIC DNA]</scope>
</reference>
<comment type="caution">
    <text evidence="1">The sequence shown here is derived from an EMBL/GenBank/DDBJ whole genome shotgun (WGS) entry which is preliminary data.</text>
</comment>
<dbReference type="AlphaFoldDB" id="A0ABD1TMT4"/>
<organism evidence="1 2">
    <name type="scientific">Forsythia ovata</name>
    <dbReference type="NCBI Taxonomy" id="205694"/>
    <lineage>
        <taxon>Eukaryota</taxon>
        <taxon>Viridiplantae</taxon>
        <taxon>Streptophyta</taxon>
        <taxon>Embryophyta</taxon>
        <taxon>Tracheophyta</taxon>
        <taxon>Spermatophyta</taxon>
        <taxon>Magnoliopsida</taxon>
        <taxon>eudicotyledons</taxon>
        <taxon>Gunneridae</taxon>
        <taxon>Pentapetalae</taxon>
        <taxon>asterids</taxon>
        <taxon>lamiids</taxon>
        <taxon>Lamiales</taxon>
        <taxon>Oleaceae</taxon>
        <taxon>Forsythieae</taxon>
        <taxon>Forsythia</taxon>
    </lineage>
</organism>
<keyword evidence="2" id="KW-1185">Reference proteome</keyword>
<dbReference type="EMBL" id="JBFOLJ010000008">
    <property type="protein sequence ID" value="KAL2514011.1"/>
    <property type="molecule type" value="Genomic_DNA"/>
</dbReference>
<protein>
    <submittedName>
        <fullName evidence="1">Uncharacterized protein</fullName>
    </submittedName>
</protein>
<dbReference type="Proteomes" id="UP001604277">
    <property type="component" value="Unassembled WGS sequence"/>
</dbReference>
<gene>
    <name evidence="1" type="ORF">Fot_27982</name>
</gene>
<evidence type="ECO:0000313" key="2">
    <source>
        <dbReference type="Proteomes" id="UP001604277"/>
    </source>
</evidence>
<sequence length="109" mass="12377">MDPSVVEKLPSATLAATTVHKYWTSYFEKTVDTAEVAELIKLAEMYTSRSHVLNCDLYKMLEMKVNEIQSTLGEDKNAEAMRAEIKRLRARLTFSEDAQSHATYDVTKA</sequence>
<proteinExistence type="predicted"/>